<feature type="transmembrane region" description="Helical" evidence="6">
    <location>
        <begin position="377"/>
        <end position="401"/>
    </location>
</feature>
<accession>A0ABW1Z6Q3</accession>
<keyword evidence="3 6" id="KW-0812">Transmembrane</keyword>
<keyword evidence="9" id="KW-1185">Reference proteome</keyword>
<evidence type="ECO:0000313" key="9">
    <source>
        <dbReference type="Proteomes" id="UP001596391"/>
    </source>
</evidence>
<keyword evidence="4 6" id="KW-1133">Transmembrane helix</keyword>
<evidence type="ECO:0000313" key="8">
    <source>
        <dbReference type="EMBL" id="MFC6645265.1"/>
    </source>
</evidence>
<feature type="transmembrane region" description="Helical" evidence="6">
    <location>
        <begin position="56"/>
        <end position="75"/>
    </location>
</feature>
<gene>
    <name evidence="8" type="ORF">ACFQBQ_06615</name>
</gene>
<evidence type="ECO:0000259" key="7">
    <source>
        <dbReference type="PROSITE" id="PS50850"/>
    </source>
</evidence>
<feature type="transmembrane region" description="Helical" evidence="6">
    <location>
        <begin position="112"/>
        <end position="132"/>
    </location>
</feature>
<dbReference type="InterPro" id="IPR036259">
    <property type="entry name" value="MFS_trans_sf"/>
</dbReference>
<evidence type="ECO:0000256" key="5">
    <source>
        <dbReference type="ARBA" id="ARBA00023136"/>
    </source>
</evidence>
<organism evidence="8 9">
    <name type="scientific">Granulicella cerasi</name>
    <dbReference type="NCBI Taxonomy" id="741063"/>
    <lineage>
        <taxon>Bacteria</taxon>
        <taxon>Pseudomonadati</taxon>
        <taxon>Acidobacteriota</taxon>
        <taxon>Terriglobia</taxon>
        <taxon>Terriglobales</taxon>
        <taxon>Acidobacteriaceae</taxon>
        <taxon>Granulicella</taxon>
    </lineage>
</organism>
<evidence type="ECO:0000256" key="3">
    <source>
        <dbReference type="ARBA" id="ARBA00022692"/>
    </source>
</evidence>
<dbReference type="InterPro" id="IPR020846">
    <property type="entry name" value="MFS_dom"/>
</dbReference>
<dbReference type="PANTHER" id="PTHR43702">
    <property type="entry name" value="L-FUCOSE-PROTON SYMPORTER"/>
    <property type="match status" value="1"/>
</dbReference>
<feature type="transmembrane region" description="Helical" evidence="6">
    <location>
        <begin position="439"/>
        <end position="458"/>
    </location>
</feature>
<feature type="transmembrane region" description="Helical" evidence="6">
    <location>
        <begin position="153"/>
        <end position="176"/>
    </location>
</feature>
<dbReference type="Proteomes" id="UP001596391">
    <property type="component" value="Unassembled WGS sequence"/>
</dbReference>
<dbReference type="CDD" id="cd17394">
    <property type="entry name" value="MFS_FucP_like"/>
    <property type="match status" value="1"/>
</dbReference>
<dbReference type="Pfam" id="PF07690">
    <property type="entry name" value="MFS_1"/>
    <property type="match status" value="1"/>
</dbReference>
<dbReference type="InterPro" id="IPR050375">
    <property type="entry name" value="MFS_TsgA-like"/>
</dbReference>
<comment type="caution">
    <text evidence="8">The sequence shown here is derived from an EMBL/GenBank/DDBJ whole genome shotgun (WGS) entry which is preliminary data.</text>
</comment>
<feature type="transmembrane region" description="Helical" evidence="6">
    <location>
        <begin position="87"/>
        <end position="106"/>
    </location>
</feature>
<feature type="transmembrane region" description="Helical" evidence="6">
    <location>
        <begin position="262"/>
        <end position="285"/>
    </location>
</feature>
<dbReference type="PANTHER" id="PTHR43702:SF3">
    <property type="entry name" value="PROTEIN TSGA"/>
    <property type="match status" value="1"/>
</dbReference>
<dbReference type="EMBL" id="JBHSWI010000001">
    <property type="protein sequence ID" value="MFC6645265.1"/>
    <property type="molecule type" value="Genomic_DNA"/>
</dbReference>
<comment type="subcellular location">
    <subcellularLocation>
        <location evidence="1">Cell inner membrane</location>
        <topology evidence="1">Multi-pass membrane protein</topology>
    </subcellularLocation>
</comment>
<dbReference type="PROSITE" id="PS50850">
    <property type="entry name" value="MFS"/>
    <property type="match status" value="1"/>
</dbReference>
<evidence type="ECO:0000256" key="6">
    <source>
        <dbReference type="SAM" id="Phobius"/>
    </source>
</evidence>
<feature type="transmembrane region" description="Helical" evidence="6">
    <location>
        <begin position="29"/>
        <end position="50"/>
    </location>
</feature>
<reference evidence="9" key="1">
    <citation type="journal article" date="2019" name="Int. J. Syst. Evol. Microbiol.">
        <title>The Global Catalogue of Microorganisms (GCM) 10K type strain sequencing project: providing services to taxonomists for standard genome sequencing and annotation.</title>
        <authorList>
            <consortium name="The Broad Institute Genomics Platform"/>
            <consortium name="The Broad Institute Genome Sequencing Center for Infectious Disease"/>
            <person name="Wu L."/>
            <person name="Ma J."/>
        </authorList>
    </citation>
    <scope>NUCLEOTIDE SEQUENCE [LARGE SCALE GENOMIC DNA]</scope>
    <source>
        <strain evidence="9">CGMCC 1.16026</strain>
    </source>
</reference>
<feature type="domain" description="Major facilitator superfamily (MFS) profile" evidence="7">
    <location>
        <begin position="25"/>
        <end position="475"/>
    </location>
</feature>
<name>A0ABW1Z6Q3_9BACT</name>
<evidence type="ECO:0000256" key="1">
    <source>
        <dbReference type="ARBA" id="ARBA00004429"/>
    </source>
</evidence>
<feature type="transmembrane region" description="Helical" evidence="6">
    <location>
        <begin position="330"/>
        <end position="347"/>
    </location>
</feature>
<dbReference type="Gene3D" id="1.20.1250.20">
    <property type="entry name" value="MFS general substrate transporter like domains"/>
    <property type="match status" value="2"/>
</dbReference>
<feature type="transmembrane region" description="Helical" evidence="6">
    <location>
        <begin position="208"/>
        <end position="227"/>
    </location>
</feature>
<dbReference type="InterPro" id="IPR011701">
    <property type="entry name" value="MFS"/>
</dbReference>
<dbReference type="RefSeq" id="WP_263371644.1">
    <property type="nucleotide sequence ID" value="NZ_JAGSYD010000003.1"/>
</dbReference>
<evidence type="ECO:0000256" key="2">
    <source>
        <dbReference type="ARBA" id="ARBA00022475"/>
    </source>
</evidence>
<sequence>MAVPLRNPSAPGYGEDYNSRTDFRAMSMATTLMFMVGFLTCLNDVIIPHLKSIFELSYTEAMLVQFAFFTSYFVFSYPGGMLVDKYGYKKTMVAGLLVMAAGAAGFVPASYFAVYIIFLGALIILAAGMTIVQVSVNPYVTVIGPANTASSRLVLAQAFNSVGTFIAPIIGARFILRGIGQMEPNKLHSLSAAALQSYREVQASSVRMPYIGMAAVLVLLAAALAAIKLKTTTGVSQHTQDFRPGAFAEALDTSQSIWSKPWLIGGALGIFTYVGAEVSIGSLLVNYMGEKSIANLPENQAAQYLMVYWGGAMLGRFVGSALLQKIKTGLLLGIVAIVALGLVITSMNSHSFTGVYGTTKIFGYVGGLAETLVPHSLAMWALLAVGFCNSVMFPSIFTMGIQDLGSLTSKGSSLMIAAIVGGAIIPLAVGKLADLHGPQHALILPILCYIYIGFYGLANLRRPPAHDGLVALSQE</sequence>
<dbReference type="SUPFAM" id="SSF103473">
    <property type="entry name" value="MFS general substrate transporter"/>
    <property type="match status" value="1"/>
</dbReference>
<keyword evidence="2" id="KW-1003">Cell membrane</keyword>
<keyword evidence="5 6" id="KW-0472">Membrane</keyword>
<feature type="transmembrane region" description="Helical" evidence="6">
    <location>
        <begin position="413"/>
        <end position="433"/>
    </location>
</feature>
<protein>
    <submittedName>
        <fullName evidence="8">Sugar MFS transporter</fullName>
    </submittedName>
</protein>
<proteinExistence type="predicted"/>
<evidence type="ECO:0000256" key="4">
    <source>
        <dbReference type="ARBA" id="ARBA00022989"/>
    </source>
</evidence>